<evidence type="ECO:0000256" key="3">
    <source>
        <dbReference type="PROSITE-ProRule" id="PRU00089"/>
    </source>
</evidence>
<dbReference type="InterPro" id="IPR030456">
    <property type="entry name" value="TF_fork_head_CS_2"/>
</dbReference>
<dbReference type="PANTHER" id="PTHR46878">
    <property type="entry name" value="FORKHEAD BOX PROTEIN M1"/>
    <property type="match status" value="1"/>
</dbReference>
<keyword evidence="2 3" id="KW-0238">DNA-binding</keyword>
<evidence type="ECO:0000256" key="1">
    <source>
        <dbReference type="ARBA" id="ARBA00004123"/>
    </source>
</evidence>
<dbReference type="InterPro" id="IPR018122">
    <property type="entry name" value="TF_fork_head_CS_1"/>
</dbReference>
<protein>
    <recommendedName>
        <fullName evidence="5">Fork-head domain-containing protein</fullName>
    </recommendedName>
</protein>
<dbReference type="PROSITE" id="PS50039">
    <property type="entry name" value="FORK_HEAD_3"/>
    <property type="match status" value="1"/>
</dbReference>
<dbReference type="EMBL" id="JAINUG010000104">
    <property type="protein sequence ID" value="KAJ8396722.1"/>
    <property type="molecule type" value="Genomic_DNA"/>
</dbReference>
<dbReference type="InterPro" id="IPR001766">
    <property type="entry name" value="Fork_head_dom"/>
</dbReference>
<dbReference type="GO" id="GO:0005634">
    <property type="term" value="C:nucleus"/>
    <property type="evidence" value="ECO:0007669"/>
    <property type="project" value="UniProtKB-SubCell"/>
</dbReference>
<dbReference type="Proteomes" id="UP001221898">
    <property type="component" value="Unassembled WGS sequence"/>
</dbReference>
<evidence type="ECO:0000256" key="4">
    <source>
        <dbReference type="SAM" id="MobiDB-lite"/>
    </source>
</evidence>
<dbReference type="GO" id="GO:0000086">
    <property type="term" value="P:G2/M transition of mitotic cell cycle"/>
    <property type="evidence" value="ECO:0007669"/>
    <property type="project" value="InterPro"/>
</dbReference>
<dbReference type="GO" id="GO:0000977">
    <property type="term" value="F:RNA polymerase II transcription regulatory region sequence-specific DNA binding"/>
    <property type="evidence" value="ECO:0007669"/>
    <property type="project" value="TreeGrafter"/>
</dbReference>
<reference evidence="6" key="1">
    <citation type="journal article" date="2023" name="Science">
        <title>Genome structures resolve the early diversification of teleost fishes.</title>
        <authorList>
            <person name="Parey E."/>
            <person name="Louis A."/>
            <person name="Montfort J."/>
            <person name="Bouchez O."/>
            <person name="Roques C."/>
            <person name="Iampietro C."/>
            <person name="Lluch J."/>
            <person name="Castinel A."/>
            <person name="Donnadieu C."/>
            <person name="Desvignes T."/>
            <person name="Floi Bucao C."/>
            <person name="Jouanno E."/>
            <person name="Wen M."/>
            <person name="Mejri S."/>
            <person name="Dirks R."/>
            <person name="Jansen H."/>
            <person name="Henkel C."/>
            <person name="Chen W.J."/>
            <person name="Zahm M."/>
            <person name="Cabau C."/>
            <person name="Klopp C."/>
            <person name="Thompson A.W."/>
            <person name="Robinson-Rechavi M."/>
            <person name="Braasch I."/>
            <person name="Lecointre G."/>
            <person name="Bobe J."/>
            <person name="Postlethwait J.H."/>
            <person name="Berthelot C."/>
            <person name="Roest Crollius H."/>
            <person name="Guiguen Y."/>
        </authorList>
    </citation>
    <scope>NUCLEOTIDE SEQUENCE</scope>
    <source>
        <strain evidence="6">NC1722</strain>
    </source>
</reference>
<proteinExistence type="predicted"/>
<evidence type="ECO:0000313" key="6">
    <source>
        <dbReference type="EMBL" id="KAJ8396722.1"/>
    </source>
</evidence>
<dbReference type="InterPro" id="IPR036388">
    <property type="entry name" value="WH-like_DNA-bd_sf"/>
</dbReference>
<dbReference type="SMART" id="SM00339">
    <property type="entry name" value="FH"/>
    <property type="match status" value="1"/>
</dbReference>
<dbReference type="Gene3D" id="1.10.10.10">
    <property type="entry name" value="Winged helix-like DNA-binding domain superfamily/Winged helix DNA-binding domain"/>
    <property type="match status" value="1"/>
</dbReference>
<dbReference type="PROSITE" id="PS00658">
    <property type="entry name" value="FORK_HEAD_2"/>
    <property type="match status" value="1"/>
</dbReference>
<evidence type="ECO:0000259" key="5">
    <source>
        <dbReference type="PROSITE" id="PS50039"/>
    </source>
</evidence>
<evidence type="ECO:0000256" key="2">
    <source>
        <dbReference type="ARBA" id="ARBA00023125"/>
    </source>
</evidence>
<evidence type="ECO:0000313" key="7">
    <source>
        <dbReference type="Proteomes" id="UP001221898"/>
    </source>
</evidence>
<dbReference type="AlphaFoldDB" id="A0AAD7S649"/>
<dbReference type="GO" id="GO:0042127">
    <property type="term" value="P:regulation of cell population proliferation"/>
    <property type="evidence" value="ECO:0007669"/>
    <property type="project" value="TreeGrafter"/>
</dbReference>
<feature type="domain" description="Fork-head" evidence="5">
    <location>
        <begin position="49"/>
        <end position="132"/>
    </location>
</feature>
<comment type="caution">
    <text evidence="6">The sequence shown here is derived from an EMBL/GenBank/DDBJ whole genome shotgun (WGS) entry which is preliminary data.</text>
</comment>
<name>A0AAD7S649_9TELE</name>
<keyword evidence="7" id="KW-1185">Reference proteome</keyword>
<dbReference type="PRINTS" id="PR00053">
    <property type="entry name" value="FORKHEAD"/>
</dbReference>
<dbReference type="PANTHER" id="PTHR46878:SF1">
    <property type="entry name" value="FORKHEAD BOX PROTEIN M1"/>
    <property type="match status" value="1"/>
</dbReference>
<dbReference type="GO" id="GO:0003700">
    <property type="term" value="F:DNA-binding transcription factor activity"/>
    <property type="evidence" value="ECO:0007669"/>
    <property type="project" value="InterPro"/>
</dbReference>
<gene>
    <name evidence="6" type="ORF">AAFF_G00015600</name>
</gene>
<dbReference type="Pfam" id="PF00250">
    <property type="entry name" value="Forkhead"/>
    <property type="match status" value="1"/>
</dbReference>
<feature type="DNA-binding region" description="Fork-head" evidence="3">
    <location>
        <begin position="49"/>
        <end position="132"/>
    </location>
</feature>
<dbReference type="PROSITE" id="PS00657">
    <property type="entry name" value="FORK_HEAD_1"/>
    <property type="match status" value="1"/>
</dbReference>
<feature type="region of interest" description="Disordered" evidence="4">
    <location>
        <begin position="218"/>
        <end position="258"/>
    </location>
</feature>
<keyword evidence="3" id="KW-0539">Nucleus</keyword>
<dbReference type="InterPro" id="IPR042839">
    <property type="entry name" value="FOXM1"/>
</dbReference>
<organism evidence="6 7">
    <name type="scientific">Aldrovandia affinis</name>
    <dbReference type="NCBI Taxonomy" id="143900"/>
    <lineage>
        <taxon>Eukaryota</taxon>
        <taxon>Metazoa</taxon>
        <taxon>Chordata</taxon>
        <taxon>Craniata</taxon>
        <taxon>Vertebrata</taxon>
        <taxon>Euteleostomi</taxon>
        <taxon>Actinopterygii</taxon>
        <taxon>Neopterygii</taxon>
        <taxon>Teleostei</taxon>
        <taxon>Notacanthiformes</taxon>
        <taxon>Halosauridae</taxon>
        <taxon>Aldrovandia</taxon>
    </lineage>
</organism>
<sequence length="446" mass="47654">MENGMDLDDSLTNINWLGRFSCHGIVPEKKKAASKLNAVKPPSGVPVKRPQHSYSELIKLALNSVPGRRLALQQIYGWVEDHFPYYKYHANPGWRNSIRHNLSTQKIFIREPGGSRQTSFWMLRSHSQPSVFLSVEKSKGVVSSDTVDKKGTGRRKIHPLLPRGVLHCLVPIPVLINPTVVGPMTVDPLPPYLPTQNGTQRAIAPKLPLARFPLATLGPPLPPAPSRGPNEAVAVKRSTRVPPQRPSRSRKQQHHVLAEPEVPGPTLLCVSNDSGLGGDRTLSWEPQGTGSETGFATPAKRTTAPDGIVTSTPCVADPALLSPSAAVPLLGSGHAPPPAGLGSFLDGSFFKSPGVGIVGGDDDDDDLGVSSLRDCAPPGRQGRDGGLISDFSFLSSTPIRGLAPKGEESESEGHNESSLPPVFADFSLSGLERGAELANISWSDFT</sequence>
<comment type="subcellular location">
    <subcellularLocation>
        <location evidence="1 3">Nucleus</location>
    </subcellularLocation>
</comment>
<feature type="region of interest" description="Disordered" evidence="4">
    <location>
        <begin position="399"/>
        <end position="421"/>
    </location>
</feature>
<dbReference type="SUPFAM" id="SSF46785">
    <property type="entry name" value="Winged helix' DNA-binding domain"/>
    <property type="match status" value="1"/>
</dbReference>
<accession>A0AAD7S649</accession>
<dbReference type="InterPro" id="IPR036390">
    <property type="entry name" value="WH_DNA-bd_sf"/>
</dbReference>
<dbReference type="GO" id="GO:0006357">
    <property type="term" value="P:regulation of transcription by RNA polymerase II"/>
    <property type="evidence" value="ECO:0007669"/>
    <property type="project" value="TreeGrafter"/>
</dbReference>
<feature type="compositionally biased region" description="Basic and acidic residues" evidence="4">
    <location>
        <begin position="405"/>
        <end position="415"/>
    </location>
</feature>